<organism evidence="7 8">
    <name type="scientific">Neodiprion lecontei</name>
    <name type="common">Redheaded pine sawfly</name>
    <dbReference type="NCBI Taxonomy" id="441921"/>
    <lineage>
        <taxon>Eukaryota</taxon>
        <taxon>Metazoa</taxon>
        <taxon>Ecdysozoa</taxon>
        <taxon>Arthropoda</taxon>
        <taxon>Hexapoda</taxon>
        <taxon>Insecta</taxon>
        <taxon>Pterygota</taxon>
        <taxon>Neoptera</taxon>
        <taxon>Endopterygota</taxon>
        <taxon>Hymenoptera</taxon>
        <taxon>Tenthredinoidea</taxon>
        <taxon>Diprionidae</taxon>
        <taxon>Diprioninae</taxon>
        <taxon>Neodiprion</taxon>
    </lineage>
</organism>
<dbReference type="SUPFAM" id="SSF48371">
    <property type="entry name" value="ARM repeat"/>
    <property type="match status" value="1"/>
</dbReference>
<dbReference type="InterPro" id="IPR040520">
    <property type="entry name" value="Importin_rep_3"/>
</dbReference>
<gene>
    <name evidence="8" type="primary">LOC107227196</name>
</gene>
<dbReference type="InterPro" id="IPR016024">
    <property type="entry name" value="ARM-type_fold"/>
</dbReference>
<dbReference type="RefSeq" id="XP_046595173.1">
    <property type="nucleotide sequence ID" value="XM_046739217.1"/>
</dbReference>
<keyword evidence="5" id="KW-0539">Nucleus</keyword>
<dbReference type="Pfam" id="PF18773">
    <property type="entry name" value="Importin_rep"/>
    <property type="match status" value="1"/>
</dbReference>
<evidence type="ECO:0000256" key="1">
    <source>
        <dbReference type="ARBA" id="ARBA00004123"/>
    </source>
</evidence>
<evidence type="ECO:0000256" key="2">
    <source>
        <dbReference type="ARBA" id="ARBA00007991"/>
    </source>
</evidence>
<comment type="similarity">
    <text evidence="2">Belongs to the importin beta family.</text>
</comment>
<evidence type="ECO:0000256" key="3">
    <source>
        <dbReference type="ARBA" id="ARBA00011422"/>
    </source>
</evidence>
<dbReference type="InterPro" id="IPR051345">
    <property type="entry name" value="Importin_beta-like_NTR"/>
</dbReference>
<dbReference type="Pfam" id="PF18806">
    <property type="entry name" value="Importin_rep_3"/>
    <property type="match status" value="1"/>
</dbReference>
<evidence type="ECO:0000256" key="4">
    <source>
        <dbReference type="ARBA" id="ARBA00022448"/>
    </source>
</evidence>
<protein>
    <submittedName>
        <fullName evidence="8">Importin-13 isoform X2</fullName>
    </submittedName>
</protein>
<comment type="subunit">
    <text evidence="3">Interacts with UBC9, RAN, RBM8A, eIF-1A and PAX6.</text>
</comment>
<reference evidence="8" key="1">
    <citation type="submission" date="2025-08" db="UniProtKB">
        <authorList>
            <consortium name="RefSeq"/>
        </authorList>
    </citation>
    <scope>IDENTIFICATION</scope>
    <source>
        <tissue evidence="8">Thorax and Abdomen</tissue>
    </source>
</reference>
<dbReference type="InterPro" id="IPR011989">
    <property type="entry name" value="ARM-like"/>
</dbReference>
<feature type="domain" description="Importin N-terminal" evidence="6">
    <location>
        <begin position="24"/>
        <end position="86"/>
    </location>
</feature>
<dbReference type="PANTHER" id="PTHR12363">
    <property type="entry name" value="TRANSPORTIN 3 AND IMPORTIN 13"/>
    <property type="match status" value="1"/>
</dbReference>
<dbReference type="Proteomes" id="UP000829291">
    <property type="component" value="Chromosome 4"/>
</dbReference>
<keyword evidence="7" id="KW-1185">Reference proteome</keyword>
<sequence>MDRALTVEEAVMRFYATGTSETHSWLLQIQASFEAWSFVWDLIEPTKSWEVQCFGATTLYSKLTKQWDQVPKNEYLVLKDRLLDGIKKTEAPMLVLSKLCQALAVVLINIQASEEGRKESKSLVEDVISNLSCDTPLMLDLLLRVLSALPVEFENCHGTTKTKIRQSLIASWQRVALLLLDVFSNLDHVVAGRNNQKIFLLGLECALSWLKLGEIPLEATSHLFKHFLQAALHYAPRREIDLEASSGWEVVQECLNLTLRNPALVSTPVLLWEWTEGLIWSVRQECGQAFYDILGTFGHAHSRTFLLALSGEGDEKKKWAAKQLVELLLECSELPGRYPTEERSSCIPFGFWYSLQDDFYVLDPPVEARALLALKPVYARLAQALLRKATLPLSAVEAGDEDDRELLRCYRQDAADTLAYCYNVLGVELLELLGQRLSQPPDNFDEWNQVESTLHAFKALSGSIESHERRYIPPLLSIVLSEIPYHRYPGEVLSSACTAIGAYAEWIGEHPDPWLEGCLRLVALGLAQGPVTATAASMALKDLARECGPHLAPLAPSVLETIGCTLPNVPPGGCVGLRLMYAAGKLLNSLPSTDLQLQHLDSTLGPCVRRLHELLQLPPSKARGSVVNQLKMATTLFSTLEGHVGKAVLDGLVPLFNRIVTDSEWGKDYMTLEAMHICVQKSLSSLPHPKAEARPLLLLLTTSYKTTPHPAALNLLRQLVLALGRDSCSIIAPVFAELNGYTLNGVAAIQTAGGNLSDLSDLLQAYLVLLAQICKKTSQLLLDIPQQIPETLRCGIACLSLPEVGIAKAAGSFLSHAIGQCPHLKTFIETFGQELVCTILRCVGGDVARCSLEPHAEVLLELCISYHQWTTQWLRVALSNANAPPHIIFQQILRCLDIRTRCKQAIEK</sequence>
<dbReference type="Gene3D" id="1.25.10.10">
    <property type="entry name" value="Leucine-rich Repeat Variant"/>
    <property type="match status" value="1"/>
</dbReference>
<dbReference type="PANTHER" id="PTHR12363:SF33">
    <property type="entry name" value="IMPORTIN-13"/>
    <property type="match status" value="1"/>
</dbReference>
<evidence type="ECO:0000313" key="7">
    <source>
        <dbReference type="Proteomes" id="UP000829291"/>
    </source>
</evidence>
<dbReference type="Pfam" id="PF03810">
    <property type="entry name" value="IBN_N"/>
    <property type="match status" value="1"/>
</dbReference>
<evidence type="ECO:0000259" key="6">
    <source>
        <dbReference type="Pfam" id="PF03810"/>
    </source>
</evidence>
<comment type="subcellular location">
    <subcellularLocation>
        <location evidence="1">Nucleus</location>
    </subcellularLocation>
</comment>
<name>A0ABM3G4I1_NEOLC</name>
<evidence type="ECO:0000313" key="8">
    <source>
        <dbReference type="RefSeq" id="XP_046595173.1"/>
    </source>
</evidence>
<proteinExistence type="inferred from homology"/>
<accession>A0ABM3G4I1</accession>
<dbReference type="InterPro" id="IPR001494">
    <property type="entry name" value="Importin-beta_N"/>
</dbReference>
<evidence type="ECO:0000256" key="5">
    <source>
        <dbReference type="ARBA" id="ARBA00023242"/>
    </source>
</evidence>
<dbReference type="GeneID" id="107227196"/>
<dbReference type="InterPro" id="IPR040709">
    <property type="entry name" value="Importin_rep_1"/>
</dbReference>
<keyword evidence="4" id="KW-0813">Transport</keyword>